<organism evidence="8 9">
    <name type="scientific">Paractinoplanes durhamensis</name>
    <dbReference type="NCBI Taxonomy" id="113563"/>
    <lineage>
        <taxon>Bacteria</taxon>
        <taxon>Bacillati</taxon>
        <taxon>Actinomycetota</taxon>
        <taxon>Actinomycetes</taxon>
        <taxon>Micromonosporales</taxon>
        <taxon>Micromonosporaceae</taxon>
        <taxon>Paractinoplanes</taxon>
    </lineage>
</organism>
<dbReference type="InterPro" id="IPR011990">
    <property type="entry name" value="TPR-like_helical_dom_sf"/>
</dbReference>
<dbReference type="SMART" id="SM01043">
    <property type="entry name" value="BTAD"/>
    <property type="match status" value="1"/>
</dbReference>
<evidence type="ECO:0000256" key="1">
    <source>
        <dbReference type="ARBA" id="ARBA00005820"/>
    </source>
</evidence>
<dbReference type="SUPFAM" id="SSF46894">
    <property type="entry name" value="C-terminal effector domain of the bipartite response regulators"/>
    <property type="match status" value="1"/>
</dbReference>
<dbReference type="Gene3D" id="1.10.10.10">
    <property type="entry name" value="Winged helix-like DNA-binding domain superfamily/Winged helix DNA-binding domain"/>
    <property type="match status" value="1"/>
</dbReference>
<comment type="similarity">
    <text evidence="1">Belongs to the AfsR/DnrI/RedD regulatory family.</text>
</comment>
<evidence type="ECO:0000256" key="5">
    <source>
        <dbReference type="PROSITE-ProRule" id="PRU01091"/>
    </source>
</evidence>
<protein>
    <recommendedName>
        <fullName evidence="7">OmpR/PhoB-type domain-containing protein</fullName>
    </recommendedName>
</protein>
<evidence type="ECO:0000256" key="2">
    <source>
        <dbReference type="ARBA" id="ARBA00023015"/>
    </source>
</evidence>
<evidence type="ECO:0000256" key="4">
    <source>
        <dbReference type="ARBA" id="ARBA00023163"/>
    </source>
</evidence>
<dbReference type="InterPro" id="IPR001867">
    <property type="entry name" value="OmpR/PhoB-type_DNA-bd"/>
</dbReference>
<accession>A0ABQ3YNS3</accession>
<dbReference type="InterPro" id="IPR027417">
    <property type="entry name" value="P-loop_NTPase"/>
</dbReference>
<dbReference type="SUPFAM" id="SSF48452">
    <property type="entry name" value="TPR-like"/>
    <property type="match status" value="1"/>
</dbReference>
<gene>
    <name evidence="8" type="ORF">Adu01nite_03890</name>
</gene>
<comment type="caution">
    <text evidence="8">The sequence shown here is derived from an EMBL/GenBank/DDBJ whole genome shotgun (WGS) entry which is preliminary data.</text>
</comment>
<evidence type="ECO:0000256" key="6">
    <source>
        <dbReference type="SAM" id="MobiDB-lite"/>
    </source>
</evidence>
<reference evidence="8 9" key="1">
    <citation type="submission" date="2021-01" db="EMBL/GenBank/DDBJ databases">
        <title>Whole genome shotgun sequence of Actinoplanes durhamensis NBRC 14914.</title>
        <authorList>
            <person name="Komaki H."/>
            <person name="Tamura T."/>
        </authorList>
    </citation>
    <scope>NUCLEOTIDE SEQUENCE [LARGE SCALE GENOMIC DNA]</scope>
    <source>
        <strain evidence="8 9">NBRC 14914</strain>
    </source>
</reference>
<dbReference type="PANTHER" id="PTHR35807">
    <property type="entry name" value="TRANSCRIPTIONAL REGULATOR REDD-RELATED"/>
    <property type="match status" value="1"/>
</dbReference>
<proteinExistence type="inferred from homology"/>
<evidence type="ECO:0000313" key="8">
    <source>
        <dbReference type="EMBL" id="GID99038.1"/>
    </source>
</evidence>
<evidence type="ECO:0000256" key="3">
    <source>
        <dbReference type="ARBA" id="ARBA00023125"/>
    </source>
</evidence>
<dbReference type="Pfam" id="PF03704">
    <property type="entry name" value="BTAD"/>
    <property type="match status" value="1"/>
</dbReference>
<dbReference type="PANTHER" id="PTHR35807:SF1">
    <property type="entry name" value="TRANSCRIPTIONAL REGULATOR REDD"/>
    <property type="match status" value="1"/>
</dbReference>
<evidence type="ECO:0000259" key="7">
    <source>
        <dbReference type="PROSITE" id="PS51755"/>
    </source>
</evidence>
<dbReference type="InterPro" id="IPR036388">
    <property type="entry name" value="WH-like_DNA-bd_sf"/>
</dbReference>
<dbReference type="InterPro" id="IPR041664">
    <property type="entry name" value="AAA_16"/>
</dbReference>
<dbReference type="Proteomes" id="UP000637628">
    <property type="component" value="Unassembled WGS sequence"/>
</dbReference>
<keyword evidence="2" id="KW-0805">Transcription regulation</keyword>
<dbReference type="Pfam" id="PF00486">
    <property type="entry name" value="Trans_reg_C"/>
    <property type="match status" value="1"/>
</dbReference>
<sequence length="566" mass="61373">MRVRVLGQLAVTDGDGTLLPAGELPRRARQVLAVLAARHGRIQSKDALADAVWGDELPGNHVAALEHYVSVIRRRLQPSDPASACFIVTHGGGYYFDTARAELDLADLRQRVRDLDALPQGGPERLSRQEEILELTRELPFPEDPYADWADSARTEVQIAAVGARLELATACLERDANRSLRLSQEAIELNPFLERAYRMAMEAAIALDRRDDALRFFERCRRVLSDELGVHPSAEIMQLHRKLLTDRMPPPEPAPASPRRRPNPSEFLGRVAELRVLVEPQQPKVMHIVGPHGAGKSAYLAELSRHLVGRVGIGVAGLSVRVQRLGWLRSALQQLGAEPDALAVVDAAEPGEPLDRTRLDRIAAALTGPEPVVLAVDDAADLDEASVAELAWLTANCPGLHLVLTYQYPSQIVRRPVAGLGTPVVLRLEPLTAGELAPLGDDTLIARTGGIPALVAVANRSREVALGVAMQTARARTRWMPDPAWDILRFGAVLGDLTTDELVRLTGYPPAEVLGAVDHLTHAHLLDERGDGLTGHRATLIRDAVAGQVSGAAGRYLRGLLSANS</sequence>
<dbReference type="InterPro" id="IPR016032">
    <property type="entry name" value="Sig_transdc_resp-reg_C-effctor"/>
</dbReference>
<dbReference type="InterPro" id="IPR051677">
    <property type="entry name" value="AfsR-DnrI-RedD_regulator"/>
</dbReference>
<dbReference type="SMART" id="SM00862">
    <property type="entry name" value="Trans_reg_C"/>
    <property type="match status" value="1"/>
</dbReference>
<feature type="domain" description="OmpR/PhoB-type" evidence="7">
    <location>
        <begin position="1"/>
        <end position="98"/>
    </location>
</feature>
<dbReference type="PROSITE" id="PS51755">
    <property type="entry name" value="OMPR_PHOB"/>
    <property type="match status" value="1"/>
</dbReference>
<keyword evidence="4" id="KW-0804">Transcription</keyword>
<dbReference type="InterPro" id="IPR005158">
    <property type="entry name" value="BTAD"/>
</dbReference>
<keyword evidence="9" id="KW-1185">Reference proteome</keyword>
<keyword evidence="3 5" id="KW-0238">DNA-binding</keyword>
<dbReference type="SUPFAM" id="SSF52540">
    <property type="entry name" value="P-loop containing nucleoside triphosphate hydrolases"/>
    <property type="match status" value="1"/>
</dbReference>
<evidence type="ECO:0000313" key="9">
    <source>
        <dbReference type="Proteomes" id="UP000637628"/>
    </source>
</evidence>
<dbReference type="EMBL" id="BOML01000004">
    <property type="protein sequence ID" value="GID99038.1"/>
    <property type="molecule type" value="Genomic_DNA"/>
</dbReference>
<name>A0ABQ3YNS3_9ACTN</name>
<dbReference type="RefSeq" id="WP_203724459.1">
    <property type="nucleotide sequence ID" value="NZ_BAAATX010000004.1"/>
</dbReference>
<dbReference type="Pfam" id="PF13191">
    <property type="entry name" value="AAA_16"/>
    <property type="match status" value="1"/>
</dbReference>
<feature type="DNA-binding region" description="OmpR/PhoB-type" evidence="5">
    <location>
        <begin position="1"/>
        <end position="98"/>
    </location>
</feature>
<feature type="region of interest" description="Disordered" evidence="6">
    <location>
        <begin position="246"/>
        <end position="265"/>
    </location>
</feature>
<dbReference type="Gene3D" id="1.25.40.10">
    <property type="entry name" value="Tetratricopeptide repeat domain"/>
    <property type="match status" value="1"/>
</dbReference>